<dbReference type="OrthoDB" id="407146at2759"/>
<dbReference type="Gene3D" id="3.40.630.20">
    <property type="entry name" value="Peptidase C15, pyroglutamyl peptidase I-like"/>
    <property type="match status" value="1"/>
</dbReference>
<sequence>MPPIVPATDGIDPNALRVLVTGFGPFDKYKANPSWLAVKPLHNTVLYTDPPTDPVLPNDQTAMITDEMEDLLRRPQQIHITALEVPVTYQAVLSITPGLHARPPVLPRPSDPTLAIPPPPANGYDFIFHVGVAGRGPLRIERLGHKNGYRMKDKDGEYAPIVHLPKDPLNDIAELELQRMERMLGPPHGLQGPNHGPEVPEVVDIPPPPNRGFGKGYEQFADELSTEIDVPKLVVHLKENGIDQVYSSMDAGHYLCDFIFYCSLAEAKRGIAPQEKFKERSLSPPKSTPVLFLHVPPVDQPLSTEQVTDAIQRIILYVCGRLHQPARPEGHPVTPPAVAD</sequence>
<dbReference type="EMBL" id="KZ857383">
    <property type="protein sequence ID" value="RDX54987.1"/>
    <property type="molecule type" value="Genomic_DNA"/>
</dbReference>
<reference evidence="5 6" key="1">
    <citation type="journal article" date="2018" name="Biotechnol. Biofuels">
        <title>Integrative visual omics of the white-rot fungus Polyporus brumalis exposes the biotechnological potential of its oxidative enzymes for delignifying raw plant biomass.</title>
        <authorList>
            <person name="Miyauchi S."/>
            <person name="Rancon A."/>
            <person name="Drula E."/>
            <person name="Hage H."/>
            <person name="Chaduli D."/>
            <person name="Favel A."/>
            <person name="Grisel S."/>
            <person name="Henrissat B."/>
            <person name="Herpoel-Gimbert I."/>
            <person name="Ruiz-Duenas F.J."/>
            <person name="Chevret D."/>
            <person name="Hainaut M."/>
            <person name="Lin J."/>
            <person name="Wang M."/>
            <person name="Pangilinan J."/>
            <person name="Lipzen A."/>
            <person name="Lesage-Meessen L."/>
            <person name="Navarro D."/>
            <person name="Riley R."/>
            <person name="Grigoriev I.V."/>
            <person name="Zhou S."/>
            <person name="Raouche S."/>
            <person name="Rosso M.N."/>
        </authorList>
    </citation>
    <scope>NUCLEOTIDE SEQUENCE [LARGE SCALE GENOMIC DNA]</scope>
    <source>
        <strain evidence="5 6">BRFM 1820</strain>
    </source>
</reference>
<organism evidence="5 6">
    <name type="scientific">Lentinus brumalis</name>
    <dbReference type="NCBI Taxonomy" id="2498619"/>
    <lineage>
        <taxon>Eukaryota</taxon>
        <taxon>Fungi</taxon>
        <taxon>Dikarya</taxon>
        <taxon>Basidiomycota</taxon>
        <taxon>Agaricomycotina</taxon>
        <taxon>Agaricomycetes</taxon>
        <taxon>Polyporales</taxon>
        <taxon>Polyporaceae</taxon>
        <taxon>Lentinus</taxon>
    </lineage>
</organism>
<keyword evidence="2" id="KW-0645">Protease</keyword>
<name>A0A371DR18_9APHY</name>
<keyword evidence="6" id="KW-1185">Reference proteome</keyword>
<accession>A0A371DR18</accession>
<comment type="similarity">
    <text evidence="1">Belongs to the peptidase C15 family.</text>
</comment>
<dbReference type="PANTHER" id="PTHR23402">
    <property type="entry name" value="PROTEASE FAMILY C15 PYROGLUTAMYL-PEPTIDASE I-RELATED"/>
    <property type="match status" value="1"/>
</dbReference>
<dbReference type="InterPro" id="IPR016125">
    <property type="entry name" value="Peptidase_C15-like"/>
</dbReference>
<keyword evidence="3" id="KW-0378">Hydrolase</keyword>
<protein>
    <submittedName>
        <fullName evidence="5">Peptidase C15 pyroglutamyl peptidase I-like protein</fullName>
    </submittedName>
</protein>
<evidence type="ECO:0000256" key="1">
    <source>
        <dbReference type="ARBA" id="ARBA00006641"/>
    </source>
</evidence>
<dbReference type="PANTHER" id="PTHR23402:SF1">
    <property type="entry name" value="PYROGLUTAMYL-PEPTIDASE I"/>
    <property type="match status" value="1"/>
</dbReference>
<evidence type="ECO:0000256" key="3">
    <source>
        <dbReference type="ARBA" id="ARBA00022801"/>
    </source>
</evidence>
<proteinExistence type="inferred from homology"/>
<keyword evidence="4" id="KW-0788">Thiol protease</keyword>
<evidence type="ECO:0000313" key="6">
    <source>
        <dbReference type="Proteomes" id="UP000256964"/>
    </source>
</evidence>
<dbReference type="GO" id="GO:0006508">
    <property type="term" value="P:proteolysis"/>
    <property type="evidence" value="ECO:0007669"/>
    <property type="project" value="UniProtKB-KW"/>
</dbReference>
<evidence type="ECO:0000313" key="5">
    <source>
        <dbReference type="EMBL" id="RDX54987.1"/>
    </source>
</evidence>
<dbReference type="AlphaFoldDB" id="A0A371DR18"/>
<dbReference type="GO" id="GO:0008234">
    <property type="term" value="F:cysteine-type peptidase activity"/>
    <property type="evidence" value="ECO:0007669"/>
    <property type="project" value="UniProtKB-KW"/>
</dbReference>
<gene>
    <name evidence="5" type="ORF">OH76DRAFT_1397317</name>
</gene>
<dbReference type="InterPro" id="IPR036440">
    <property type="entry name" value="Peptidase_C15-like_sf"/>
</dbReference>
<evidence type="ECO:0000256" key="2">
    <source>
        <dbReference type="ARBA" id="ARBA00022670"/>
    </source>
</evidence>
<dbReference type="SUPFAM" id="SSF53182">
    <property type="entry name" value="Pyrrolidone carboxyl peptidase (pyroglutamate aminopeptidase)"/>
    <property type="match status" value="1"/>
</dbReference>
<evidence type="ECO:0000256" key="4">
    <source>
        <dbReference type="ARBA" id="ARBA00022807"/>
    </source>
</evidence>
<dbReference type="Proteomes" id="UP000256964">
    <property type="component" value="Unassembled WGS sequence"/>
</dbReference>
<dbReference type="Pfam" id="PF01470">
    <property type="entry name" value="Peptidase_C15"/>
    <property type="match status" value="1"/>
</dbReference>